<organism evidence="1 2">
    <name type="scientific">Rangifer tarandus platyrhynchus</name>
    <name type="common">Svalbard reindeer</name>
    <dbReference type="NCBI Taxonomy" id="3082113"/>
    <lineage>
        <taxon>Eukaryota</taxon>
        <taxon>Metazoa</taxon>
        <taxon>Chordata</taxon>
        <taxon>Craniata</taxon>
        <taxon>Vertebrata</taxon>
        <taxon>Euteleostomi</taxon>
        <taxon>Mammalia</taxon>
        <taxon>Eutheria</taxon>
        <taxon>Laurasiatheria</taxon>
        <taxon>Artiodactyla</taxon>
        <taxon>Ruminantia</taxon>
        <taxon>Pecora</taxon>
        <taxon>Cervidae</taxon>
        <taxon>Odocoileinae</taxon>
        <taxon>Rangifer</taxon>
    </lineage>
</organism>
<gene>
    <name evidence="1" type="ORF">MRATA1EN22A_LOCUS9480</name>
</gene>
<name>A0AC59YS79_RANTA</name>
<protein>
    <submittedName>
        <fullName evidence="1">Uncharacterized protein</fullName>
    </submittedName>
</protein>
<reference evidence="1" key="2">
    <citation type="submission" date="2025-03" db="EMBL/GenBank/DDBJ databases">
        <authorList>
            <consortium name="ELIXIR-Norway"/>
            <consortium name="Elixir Norway"/>
        </authorList>
    </citation>
    <scope>NUCLEOTIDE SEQUENCE</scope>
</reference>
<dbReference type="EMBL" id="OX596086">
    <property type="protein sequence ID" value="CAM9927358.1"/>
    <property type="molecule type" value="Genomic_DNA"/>
</dbReference>
<evidence type="ECO:0000313" key="2">
    <source>
        <dbReference type="Proteomes" id="UP001162501"/>
    </source>
</evidence>
<accession>A0AC59YS79</accession>
<feature type="non-terminal residue" evidence="1">
    <location>
        <position position="1"/>
    </location>
</feature>
<reference evidence="1" key="1">
    <citation type="submission" date="2023-05" db="EMBL/GenBank/DDBJ databases">
        <authorList>
            <consortium name="ELIXIR-Norway"/>
        </authorList>
    </citation>
    <scope>NUCLEOTIDE SEQUENCE</scope>
</reference>
<dbReference type="Proteomes" id="UP001162501">
    <property type="component" value="Chromosome 2"/>
</dbReference>
<proteinExistence type="predicted"/>
<sequence>HQALAPRKVSIRGTSGGIAHSLRLTWSRKRAVRAQAAFVDRERFFCPEFRYPSRWCSRRPLLSASRTPGDSCSLSSPLSTSAFPLLCGSRGGIFGLEGGEPDPASDWRTPCRGGDGREMENGRDARSGLGADAAGAGGARRPLAS</sequence>
<evidence type="ECO:0000313" key="1">
    <source>
        <dbReference type="EMBL" id="CAM9927358.1"/>
    </source>
</evidence>